<accession>A0ABR3Q6E8</accession>
<evidence type="ECO:0000256" key="2">
    <source>
        <dbReference type="ARBA" id="ARBA00022490"/>
    </source>
</evidence>
<evidence type="ECO:0000313" key="5">
    <source>
        <dbReference type="EMBL" id="KAL1410210.1"/>
    </source>
</evidence>
<feature type="compositionally biased region" description="Polar residues" evidence="3">
    <location>
        <begin position="177"/>
        <end position="191"/>
    </location>
</feature>
<dbReference type="Proteomes" id="UP001565368">
    <property type="component" value="Unassembled WGS sequence"/>
</dbReference>
<dbReference type="GeneID" id="95985258"/>
<dbReference type="Pfam" id="PF00240">
    <property type="entry name" value="ubiquitin"/>
    <property type="match status" value="1"/>
</dbReference>
<dbReference type="PANTHER" id="PTHR46555:SF1">
    <property type="entry name" value="UBIQUITIN-LIKE PROTEIN 4A"/>
    <property type="match status" value="1"/>
</dbReference>
<keyword evidence="2" id="KW-0963">Cytoplasm</keyword>
<feature type="region of interest" description="Disordered" evidence="3">
    <location>
        <begin position="148"/>
        <end position="207"/>
    </location>
</feature>
<dbReference type="InterPro" id="IPR029071">
    <property type="entry name" value="Ubiquitin-like_domsf"/>
</dbReference>
<dbReference type="EMBL" id="JBBXJM010000003">
    <property type="protein sequence ID" value="KAL1410210.1"/>
    <property type="molecule type" value="Genomic_DNA"/>
</dbReference>
<dbReference type="RefSeq" id="XP_069210154.1">
    <property type="nucleotide sequence ID" value="XM_069352736.1"/>
</dbReference>
<keyword evidence="6" id="KW-1185">Reference proteome</keyword>
<reference evidence="5 6" key="1">
    <citation type="submission" date="2023-08" db="EMBL/GenBank/DDBJ databases">
        <title>Annotated Genome Sequence of Vanrija albida AlHP1.</title>
        <authorList>
            <person name="Herzog R."/>
        </authorList>
    </citation>
    <scope>NUCLEOTIDE SEQUENCE [LARGE SCALE GENOMIC DNA]</scope>
    <source>
        <strain evidence="5 6">AlHP1</strain>
    </source>
</reference>
<organism evidence="5 6">
    <name type="scientific">Vanrija albida</name>
    <dbReference type="NCBI Taxonomy" id="181172"/>
    <lineage>
        <taxon>Eukaryota</taxon>
        <taxon>Fungi</taxon>
        <taxon>Dikarya</taxon>
        <taxon>Basidiomycota</taxon>
        <taxon>Agaricomycotina</taxon>
        <taxon>Tremellomycetes</taxon>
        <taxon>Trichosporonales</taxon>
        <taxon>Trichosporonaceae</taxon>
        <taxon>Vanrija</taxon>
    </lineage>
</organism>
<protein>
    <recommendedName>
        <fullName evidence="4">Ubiquitin-like domain-containing protein</fullName>
    </recommendedName>
</protein>
<dbReference type="SUPFAM" id="SSF54236">
    <property type="entry name" value="Ubiquitin-like"/>
    <property type="match status" value="1"/>
</dbReference>
<sequence length="277" mass="29036">MDTPLSGERIAEEKAFAKRYLDSLASRKVEYPPDYSSPLDKRPRKVPAINVPVVAPPEYAEEEVAVQDAAITLTVKSARPPLTLSISAHPSDSVTDLKALVAAAPGAPPADAQRLLLKGKVLADAKLLKEYDLADGAVLTLMAKPGAKVAKEPSPPPTPAAAIAPPSSSHSRTSSHGTVPNLTITTDTPGASPTEVPEYQLSEQPSPSLSTAAFHSSIANPDFWQKLHTLAQTEFASQDDADYVLDTFLVAMKGRLSATEAAKIRDVVGVAGMGGGV</sequence>
<feature type="domain" description="Ubiquitin-like" evidence="4">
    <location>
        <begin position="71"/>
        <end position="144"/>
    </location>
</feature>
<gene>
    <name evidence="5" type="ORF">Q8F55_004215</name>
</gene>
<evidence type="ECO:0000256" key="1">
    <source>
        <dbReference type="ARBA" id="ARBA00004514"/>
    </source>
</evidence>
<feature type="compositionally biased region" description="Low complexity" evidence="3">
    <location>
        <begin position="160"/>
        <end position="176"/>
    </location>
</feature>
<dbReference type="InterPro" id="IPR047154">
    <property type="entry name" value="UBL4A-like"/>
</dbReference>
<dbReference type="InterPro" id="IPR000626">
    <property type="entry name" value="Ubiquitin-like_dom"/>
</dbReference>
<dbReference type="CDD" id="cd17039">
    <property type="entry name" value="Ubl_ubiquitin_like"/>
    <property type="match status" value="1"/>
</dbReference>
<name>A0ABR3Q6E8_9TREE</name>
<evidence type="ECO:0000259" key="4">
    <source>
        <dbReference type="PROSITE" id="PS50053"/>
    </source>
</evidence>
<comment type="caution">
    <text evidence="5">The sequence shown here is derived from an EMBL/GenBank/DDBJ whole genome shotgun (WGS) entry which is preliminary data.</text>
</comment>
<evidence type="ECO:0000313" key="6">
    <source>
        <dbReference type="Proteomes" id="UP001565368"/>
    </source>
</evidence>
<proteinExistence type="predicted"/>
<evidence type="ECO:0000256" key="3">
    <source>
        <dbReference type="SAM" id="MobiDB-lite"/>
    </source>
</evidence>
<dbReference type="PANTHER" id="PTHR46555">
    <property type="entry name" value="UBIQUITIN-LIKE PROTEIN 4A"/>
    <property type="match status" value="1"/>
</dbReference>
<comment type="subcellular location">
    <subcellularLocation>
        <location evidence="1">Cytoplasm</location>
        <location evidence="1">Cytosol</location>
    </subcellularLocation>
</comment>
<dbReference type="SMART" id="SM00213">
    <property type="entry name" value="UBQ"/>
    <property type="match status" value="1"/>
</dbReference>
<dbReference type="Gene3D" id="3.10.20.90">
    <property type="entry name" value="Phosphatidylinositol 3-kinase Catalytic Subunit, Chain A, domain 1"/>
    <property type="match status" value="1"/>
</dbReference>
<dbReference type="PROSITE" id="PS50053">
    <property type="entry name" value="UBIQUITIN_2"/>
    <property type="match status" value="1"/>
</dbReference>